<reference evidence="2 3" key="1">
    <citation type="submission" date="2015-07" db="EMBL/GenBank/DDBJ databases">
        <authorList>
            <person name="Noorani M."/>
        </authorList>
    </citation>
    <scope>NUCLEOTIDE SEQUENCE [LARGE SCALE GENOMIC DNA]</scope>
    <source>
        <strain evidence="2 3">CECT 5088</strain>
    </source>
</reference>
<evidence type="ECO:0000256" key="1">
    <source>
        <dbReference type="SAM" id="SignalP"/>
    </source>
</evidence>
<organism evidence="2 3">
    <name type="scientific">Jannaschia rubra</name>
    <dbReference type="NCBI Taxonomy" id="282197"/>
    <lineage>
        <taxon>Bacteria</taxon>
        <taxon>Pseudomonadati</taxon>
        <taxon>Pseudomonadota</taxon>
        <taxon>Alphaproteobacteria</taxon>
        <taxon>Rhodobacterales</taxon>
        <taxon>Roseobacteraceae</taxon>
        <taxon>Jannaschia</taxon>
    </lineage>
</organism>
<dbReference type="AlphaFoldDB" id="A0A0M6XQS9"/>
<dbReference type="OrthoDB" id="19542at2"/>
<name>A0A0M6XQS9_9RHOB</name>
<feature type="chain" id="PRO_5005807098" description="Bacterial lipoprotein (DUF940)" evidence="1">
    <location>
        <begin position="23"/>
        <end position="708"/>
    </location>
</feature>
<evidence type="ECO:0000313" key="3">
    <source>
        <dbReference type="Proteomes" id="UP000048908"/>
    </source>
</evidence>
<gene>
    <name evidence="2" type="ORF">JAN5088_01292</name>
</gene>
<dbReference type="Pfam" id="PF06082">
    <property type="entry name" value="YjbH"/>
    <property type="match status" value="1"/>
</dbReference>
<keyword evidence="1" id="KW-0732">Signal</keyword>
<sequence length="708" mass="76397">MTYRITAAAFAALICVPGPAFAQDGVRTVNTYGVPGLIDMPTAQMQPDAELTTSVSLLSNGASRAQIAFQLLPRVQAVFRYATVPDFLPVGAEFVRTYDRSFDLRVQLLKEGARQPAVTVGLQDFGGTGLYSSEYLVATKTFGDVTVTGGIGWGRLGTRGGFSNPLGALDDRFDTRPAPDFGTGGSFDADRLFRGDAAPFAGVQYRWNDRLTLSAEYSSDAYVEEEARGILDPKTPLNVGFDYALHPGIRLGGHILHGAEAALTLQFALNPKRPPAGSGLEPAPTPVTLRTGSDARTTAWTEGPGAGEAVRGGLARALADEGFELVASRVEGTRAVIRFRNTRFRSQAQATGRAARAATAVLPASVETLVMVPVGDTGLAGSAVVLRRGDVERFENAPDGAERILASAHLVDAAKLDDAGLVVRPGAFPRFRWTLGPYAAISTFDPDDPLRIDLGADLSAAWEPAQGLLLEGALRQRILGNRDEASRVSNSVLPRVRTDSYLFARTDQPFVPYLTGTWLVRPGADLYGRLSAGLLETQYGGVSGEVLWKRGGSPLAIGLEVSRVRQRDFDMRLGFRDLDATTAFVSGYWTHGNGFHSRVDVGQYLAGDRGVTYELTREFTNGWRVGAYATRTDVSSEDFGEGSFDKGIRIEVPLAWITGQPTRVTSSATIQPILRDGGARLALRNRLYPMVRDQSAPDLVDDWGRFWR</sequence>
<evidence type="ECO:0000313" key="2">
    <source>
        <dbReference type="EMBL" id="CTQ32521.1"/>
    </source>
</evidence>
<dbReference type="InterPro" id="IPR010344">
    <property type="entry name" value="YbjH"/>
</dbReference>
<accession>A0A0M6XQS9</accession>
<proteinExistence type="predicted"/>
<keyword evidence="3" id="KW-1185">Reference proteome</keyword>
<dbReference type="Proteomes" id="UP000048908">
    <property type="component" value="Unassembled WGS sequence"/>
</dbReference>
<dbReference type="RefSeq" id="WP_055681978.1">
    <property type="nucleotide sequence ID" value="NZ_CXPG01000014.1"/>
</dbReference>
<feature type="signal peptide" evidence="1">
    <location>
        <begin position="1"/>
        <end position="22"/>
    </location>
</feature>
<evidence type="ECO:0008006" key="4">
    <source>
        <dbReference type="Google" id="ProtNLM"/>
    </source>
</evidence>
<dbReference type="STRING" id="282197.SAMN04488517_101455"/>
<protein>
    <recommendedName>
        <fullName evidence="4">Bacterial lipoprotein (DUF940)</fullName>
    </recommendedName>
</protein>
<dbReference type="EMBL" id="CXPG01000014">
    <property type="protein sequence ID" value="CTQ32521.1"/>
    <property type="molecule type" value="Genomic_DNA"/>
</dbReference>